<accession>A0A7Z1S600</accession>
<sequence length="486" mass="51871">MSNIVTAVKIAVESGALDAATSKADELSETAGVKIPAGFKKAATSAVAVTAAIAAAATAAESLSNEVEQQSQRGYDFYNTMDSQVRPAMVFIAEIIEAQNAALDQQKDLATVVTANMAIGWNNVKIAAGGVWNEYGLGIKNAEEATNKFIADFANNLATEQINEEGGVFNNLLGKRELIDKRSKEIQADIRKDMETMNEAAETLAQASSERRIQRLEGMNDSARERRYKQFEQEIKEREAAIVLAANTSQEAALTAELERFKEAQSNFNDYLDQQESLAEAARQTSIENEIRAAEVVNMVGVEQLRARHQMEVDALLARKEAGELNALQIEQLRIEIAKKYQAEALAVQEKANADAIKVAEKAATEMSNATSSALSLIDDDLASLYDSIDSLIRALQLLDGFSALGSGGGFWGIGGGVASGGISSFGGISVGTVSVNVQGNTDTVGMKNAAQEGVYGALNGIVKDTMAKESNYGGILNPSSGVYRM</sequence>
<organism evidence="1">
    <name type="scientific">Vibrio cyclitrophicus</name>
    <dbReference type="NCBI Taxonomy" id="47951"/>
    <lineage>
        <taxon>Bacteria</taxon>
        <taxon>Pseudomonadati</taxon>
        <taxon>Pseudomonadota</taxon>
        <taxon>Gammaproteobacteria</taxon>
        <taxon>Vibrionales</taxon>
        <taxon>Vibrionaceae</taxon>
        <taxon>Vibrio</taxon>
    </lineage>
</organism>
<dbReference type="RefSeq" id="WP_154724230.1">
    <property type="nucleotide sequence ID" value="NZ_CP170590.1"/>
</dbReference>
<dbReference type="AlphaFoldDB" id="A0A7Z1S600"/>
<name>A0A7Z1S600_9VIBR</name>
<protein>
    <submittedName>
        <fullName evidence="1">Uncharacterized protein</fullName>
    </submittedName>
</protein>
<comment type="caution">
    <text evidence="1">The sequence shown here is derived from an EMBL/GenBank/DDBJ whole genome shotgun (WGS) entry which is preliminary data.</text>
</comment>
<reference evidence="1" key="2">
    <citation type="journal article" date="2018" name="Nature">
        <title>A major lineage of non-tailed dsDNA viruses as unrecognized killers of marine bacteria.</title>
        <authorList>
            <person name="Kauffman K.M."/>
            <person name="Hussain F.A."/>
            <person name="Yang J."/>
            <person name="Arevalo P."/>
            <person name="Brown J.M."/>
            <person name="Chang W.K."/>
            <person name="VanInsberghe D."/>
            <person name="Elsherbini J."/>
            <person name="Sharma R.S."/>
            <person name="Cutler M.B."/>
            <person name="Kelly L."/>
            <person name="Polz M.F."/>
        </authorList>
    </citation>
    <scope>NUCLEOTIDE SEQUENCE</scope>
    <source>
        <strain evidence="1">10N.222.46.E12</strain>
    </source>
</reference>
<dbReference type="EMBL" id="MDBS01000003">
    <property type="protein sequence ID" value="PMP33013.1"/>
    <property type="molecule type" value="Genomic_DNA"/>
</dbReference>
<gene>
    <name evidence="1" type="ORF">BCS90_09770</name>
</gene>
<evidence type="ECO:0000313" key="1">
    <source>
        <dbReference type="EMBL" id="PMP33013.1"/>
    </source>
</evidence>
<reference evidence="1" key="1">
    <citation type="submission" date="2016-07" db="EMBL/GenBank/DDBJ databases">
        <authorList>
            <person name="Kauffman K."/>
            <person name="Arevalo P."/>
            <person name="Polz M.F."/>
        </authorList>
    </citation>
    <scope>NUCLEOTIDE SEQUENCE</scope>
    <source>
        <strain evidence="1">10N.222.46.E12</strain>
    </source>
</reference>
<proteinExistence type="predicted"/>